<feature type="compositionally biased region" description="Polar residues" evidence="8">
    <location>
        <begin position="566"/>
        <end position="578"/>
    </location>
</feature>
<accession>A0A151GNH9</accession>
<comment type="similarity">
    <text evidence="2">Belongs to the peptidase C19 family.</text>
</comment>
<feature type="region of interest" description="Disordered" evidence="8">
    <location>
        <begin position="137"/>
        <end position="236"/>
    </location>
</feature>
<dbReference type="PROSITE" id="PS50235">
    <property type="entry name" value="USP_3"/>
    <property type="match status" value="1"/>
</dbReference>
<evidence type="ECO:0000256" key="1">
    <source>
        <dbReference type="ARBA" id="ARBA00000707"/>
    </source>
</evidence>
<dbReference type="SUPFAM" id="SSF54001">
    <property type="entry name" value="Cysteine proteinases"/>
    <property type="match status" value="1"/>
</dbReference>
<feature type="compositionally biased region" description="Polar residues" evidence="8">
    <location>
        <begin position="901"/>
        <end position="911"/>
    </location>
</feature>
<dbReference type="GO" id="GO:0004843">
    <property type="term" value="F:cysteine-type deubiquitinase activity"/>
    <property type="evidence" value="ECO:0007669"/>
    <property type="project" value="UniProtKB-EC"/>
</dbReference>
<evidence type="ECO:0000256" key="2">
    <source>
        <dbReference type="ARBA" id="ARBA00009085"/>
    </source>
</evidence>
<dbReference type="EC" id="3.4.19.12" evidence="3"/>
<evidence type="ECO:0000256" key="5">
    <source>
        <dbReference type="ARBA" id="ARBA00022786"/>
    </source>
</evidence>
<feature type="compositionally biased region" description="Basic and acidic residues" evidence="8">
    <location>
        <begin position="881"/>
        <end position="892"/>
    </location>
</feature>
<feature type="domain" description="USP" evidence="9">
    <location>
        <begin position="342"/>
        <end position="836"/>
    </location>
</feature>
<sequence>MGTTTCAAKISTTAVHPLPSSSSCSTIPLPSSTNLESPAVAPPPPIRPRPQDDFLQSPAHPHVPTVSRNAINRTRIEFRPIRLEHRTRIYNCRVVQPRVASSSFLRLLVPLVVVVAPAHPANAAAAAGRPSGLVSLPDPTRLVAQPENGHRQTASSLAESPARFCPRSSRRTRPPPAAGSDTTRTMKEFPRKFLSLRDKNGSHRRSKSVPPGAKEKVPIPFPLAPSHRRPRPRPSWHPVVDGAARTNHPLSAEAFRAIFKLDNSKQAAKLEAERELEEAKIVEIHKRLDLLNINDVSSDHIRDIMATKFAEGDSARTVEFIDIEQKAQAGIVVPYDPATHMVGAENRESVTCYLDALLFAMFAKLDAFECMLKNDFALDDPRYKLVNLLLIWVNMLRSGKLIRTDLTKLMQDALADCGWSDARQLEQQDTSEAFAFLTETLQLPLLSLQVDLFHQGRKDKDDHKVVYERLLNLAVPLDPEGKGVKLEDCLEEYFNARVDVLRDSDEAKKASLDDRKADDRPALVQQTTIRLIRSEVGAPSSPVVTSPTGLSTSAKLRGEPTERFDSPSSCQPVETNGASGKGDAIDDVVCEEGGASQQRPPARHRSTSVIQRILIDEQGRPSHEGTTFSKSGRKGSTVVKAVTIPAWQFFRLIRKFFPAWTGRRGPRRWLTHREAWHALTSNEPRNDVEVAMNFDQRPIVGICLKRYAMTESGQPRRLNTFIDIPDSLRLPHFMLAGGPATQEEAGLSTEYKLVLQSVVCHRGDSLQSGHYIAFARVAPKLLTGNRRHDFDPPPDYEEARWVLFDDLETENRVTYVDDIRKSLRSEMPYLLFYQVVPMVDLECPSTGDTETEPPSYIESKSGGEMMSSRPAVDVDLPGGGKFDDGNGEDGAKAEAAPWSQPPSIRLSSETGTPLRMNVEKPLAGGSYAGSTPGGSRRQSIVFTDSGAATPIITPDADSPVMVPVDETTVSRLSRAASRFALRQSRPASQPGEGRPSFSMTRLGGLMKASREPLADTSSLNISTTTSNVPLGSDASNKPPDSPVDGYKPPGSVNSTSTKHKSHRSKDKAAKQKSPGNQPERECSVM</sequence>
<evidence type="ECO:0000259" key="9">
    <source>
        <dbReference type="PROSITE" id="PS50235"/>
    </source>
</evidence>
<comment type="catalytic activity">
    <reaction evidence="1">
        <text>Thiol-dependent hydrolysis of ester, thioester, amide, peptide and isopeptide bonds formed by the C-terminal Gly of ubiquitin (a 76-residue protein attached to proteins as an intracellular targeting signal).</text>
        <dbReference type="EC" id="3.4.19.12"/>
    </reaction>
</comment>
<gene>
    <name evidence="10" type="ORF">DCS_05682</name>
</gene>
<dbReference type="GO" id="GO:0006508">
    <property type="term" value="P:proteolysis"/>
    <property type="evidence" value="ECO:0007669"/>
    <property type="project" value="UniProtKB-KW"/>
</dbReference>
<evidence type="ECO:0000256" key="4">
    <source>
        <dbReference type="ARBA" id="ARBA00022670"/>
    </source>
</evidence>
<feature type="compositionally biased region" description="Low complexity" evidence="8">
    <location>
        <begin position="18"/>
        <end position="33"/>
    </location>
</feature>
<dbReference type="InterPro" id="IPR050164">
    <property type="entry name" value="Peptidase_C19"/>
</dbReference>
<evidence type="ECO:0000313" key="10">
    <source>
        <dbReference type="EMBL" id="KYK58665.1"/>
    </source>
</evidence>
<feature type="compositionally biased region" description="Basic and acidic residues" evidence="8">
    <location>
        <begin position="556"/>
        <end position="565"/>
    </location>
</feature>
<keyword evidence="7" id="KW-0788">Thiol protease</keyword>
<dbReference type="GeneID" id="63718325"/>
<evidence type="ECO:0000256" key="7">
    <source>
        <dbReference type="ARBA" id="ARBA00022807"/>
    </source>
</evidence>
<dbReference type="GO" id="GO:0005634">
    <property type="term" value="C:nucleus"/>
    <property type="evidence" value="ECO:0007669"/>
    <property type="project" value="UniProtKB-SubCell"/>
</dbReference>
<dbReference type="PANTHER" id="PTHR24006:SF722">
    <property type="entry name" value="UBIQUITIN CARBOXYL-TERMINAL HYDROLASE 48"/>
    <property type="match status" value="1"/>
</dbReference>
<feature type="compositionally biased region" description="Polar residues" evidence="8">
    <location>
        <begin position="542"/>
        <end position="554"/>
    </location>
</feature>
<reference evidence="10 11" key="1">
    <citation type="journal article" date="2016" name="Sci. Rep.">
        <title>Insights into Adaptations to a Near-Obligate Nematode Endoparasitic Lifestyle from the Finished Genome of Drechmeria coniospora.</title>
        <authorList>
            <person name="Zhang L."/>
            <person name="Zhou Z."/>
            <person name="Guo Q."/>
            <person name="Fokkens L."/>
            <person name="Miskei M."/>
            <person name="Pocsi I."/>
            <person name="Zhang W."/>
            <person name="Chen M."/>
            <person name="Wang L."/>
            <person name="Sun Y."/>
            <person name="Donzelli B.G."/>
            <person name="Gibson D.M."/>
            <person name="Nelson D.R."/>
            <person name="Luo J.G."/>
            <person name="Rep M."/>
            <person name="Liu H."/>
            <person name="Yang S."/>
            <person name="Wang J."/>
            <person name="Krasnoff S.B."/>
            <person name="Xu Y."/>
            <person name="Molnar I."/>
            <person name="Lin M."/>
        </authorList>
    </citation>
    <scope>NUCLEOTIDE SEQUENCE [LARGE SCALE GENOMIC DNA]</scope>
    <source>
        <strain evidence="10 11">ARSEF 6962</strain>
    </source>
</reference>
<dbReference type="GO" id="GO:0016579">
    <property type="term" value="P:protein deubiquitination"/>
    <property type="evidence" value="ECO:0007669"/>
    <property type="project" value="InterPro"/>
</dbReference>
<dbReference type="InterPro" id="IPR028889">
    <property type="entry name" value="USP"/>
</dbReference>
<evidence type="ECO:0000256" key="6">
    <source>
        <dbReference type="ARBA" id="ARBA00022801"/>
    </source>
</evidence>
<dbReference type="Pfam" id="PF00443">
    <property type="entry name" value="UCH"/>
    <property type="match status" value="1"/>
</dbReference>
<dbReference type="InterPro" id="IPR001394">
    <property type="entry name" value="Peptidase_C19_UCH"/>
</dbReference>
<evidence type="ECO:0000256" key="8">
    <source>
        <dbReference type="SAM" id="MobiDB-lite"/>
    </source>
</evidence>
<comment type="caution">
    <text evidence="10">The sequence shown here is derived from an EMBL/GenBank/DDBJ whole genome shotgun (WGS) entry which is preliminary data.</text>
</comment>
<keyword evidence="4" id="KW-0645">Protease</keyword>
<name>A0A151GNH9_DRECN</name>
<proteinExistence type="inferred from homology"/>
<dbReference type="GO" id="GO:0005829">
    <property type="term" value="C:cytosol"/>
    <property type="evidence" value="ECO:0007669"/>
    <property type="project" value="TreeGrafter"/>
</dbReference>
<feature type="region of interest" description="Disordered" evidence="8">
    <location>
        <begin position="980"/>
        <end position="1085"/>
    </location>
</feature>
<dbReference type="PANTHER" id="PTHR24006">
    <property type="entry name" value="UBIQUITIN CARBOXYL-TERMINAL HYDROLASE"/>
    <property type="match status" value="1"/>
</dbReference>
<keyword evidence="5" id="KW-0833">Ubl conjugation pathway</keyword>
<keyword evidence="6 10" id="KW-0378">Hydrolase</keyword>
<dbReference type="RefSeq" id="XP_040658017.1">
    <property type="nucleotide sequence ID" value="XM_040802984.1"/>
</dbReference>
<dbReference type="Proteomes" id="UP000076580">
    <property type="component" value="Chromosome 02"/>
</dbReference>
<feature type="region of interest" description="Disordered" evidence="8">
    <location>
        <begin position="845"/>
        <end position="911"/>
    </location>
</feature>
<organism evidence="10 11">
    <name type="scientific">Drechmeria coniospora</name>
    <name type="common">Nematophagous fungus</name>
    <name type="synonym">Meria coniospora</name>
    <dbReference type="NCBI Taxonomy" id="98403"/>
    <lineage>
        <taxon>Eukaryota</taxon>
        <taxon>Fungi</taxon>
        <taxon>Dikarya</taxon>
        <taxon>Ascomycota</taxon>
        <taxon>Pezizomycotina</taxon>
        <taxon>Sordariomycetes</taxon>
        <taxon>Hypocreomycetidae</taxon>
        <taxon>Hypocreales</taxon>
        <taxon>Ophiocordycipitaceae</taxon>
        <taxon>Drechmeria</taxon>
    </lineage>
</organism>
<dbReference type="STRING" id="98403.A0A151GNH9"/>
<protein>
    <recommendedName>
        <fullName evidence="3">ubiquitinyl hydrolase 1</fullName>
        <ecNumber evidence="3">3.4.19.12</ecNumber>
    </recommendedName>
</protein>
<feature type="compositionally biased region" description="Low complexity" evidence="8">
    <location>
        <begin position="1016"/>
        <end position="1027"/>
    </location>
</feature>
<evidence type="ECO:0000256" key="3">
    <source>
        <dbReference type="ARBA" id="ARBA00012759"/>
    </source>
</evidence>
<feature type="compositionally biased region" description="Basic and acidic residues" evidence="8">
    <location>
        <begin position="184"/>
        <end position="201"/>
    </location>
</feature>
<evidence type="ECO:0000313" key="11">
    <source>
        <dbReference type="Proteomes" id="UP000076580"/>
    </source>
</evidence>
<feature type="region of interest" description="Disordered" evidence="8">
    <location>
        <begin position="18"/>
        <end position="67"/>
    </location>
</feature>
<dbReference type="AlphaFoldDB" id="A0A151GNH9"/>
<keyword evidence="11" id="KW-1185">Reference proteome</keyword>
<dbReference type="InParanoid" id="A0A151GNH9"/>
<dbReference type="Gene3D" id="3.90.70.10">
    <property type="entry name" value="Cysteine proteinases"/>
    <property type="match status" value="2"/>
</dbReference>
<dbReference type="EMBL" id="LAYC01000002">
    <property type="protein sequence ID" value="KYK58665.1"/>
    <property type="molecule type" value="Genomic_DNA"/>
</dbReference>
<feature type="region of interest" description="Disordered" evidence="8">
    <location>
        <begin position="538"/>
        <end position="585"/>
    </location>
</feature>
<dbReference type="InterPro" id="IPR038765">
    <property type="entry name" value="Papain-like_cys_pep_sf"/>
</dbReference>